<comment type="caution">
    <text evidence="1">The sequence shown here is derived from an EMBL/GenBank/DDBJ whole genome shotgun (WGS) entry which is preliminary data.</text>
</comment>
<sequence length="45" mass="5190">MVRNDKFRRFSKQPIFLGDVFDSTDSVTAILAQSFHHRHPITATT</sequence>
<dbReference type="AlphaFoldDB" id="A0A077N7X4"/>
<dbReference type="Proteomes" id="UP000028511">
    <property type="component" value="Unassembled WGS sequence"/>
</dbReference>
<dbReference type="EMBL" id="CBSW010000222">
    <property type="protein sequence ID" value="CDG98316.1"/>
    <property type="molecule type" value="Genomic_DNA"/>
</dbReference>
<gene>
    <name evidence="1" type="ORF">XBP1_2990100</name>
</gene>
<organism evidence="1 2">
    <name type="scientific">Xenorhabdus bovienii str. puntauvense</name>
    <dbReference type="NCBI Taxonomy" id="1398201"/>
    <lineage>
        <taxon>Bacteria</taxon>
        <taxon>Pseudomonadati</taxon>
        <taxon>Pseudomonadota</taxon>
        <taxon>Gammaproteobacteria</taxon>
        <taxon>Enterobacterales</taxon>
        <taxon>Morganellaceae</taxon>
        <taxon>Xenorhabdus</taxon>
    </lineage>
</organism>
<protein>
    <submittedName>
        <fullName evidence="1">Uncharacterized protein</fullName>
    </submittedName>
</protein>
<reference evidence="1" key="1">
    <citation type="submission" date="2013-07" db="EMBL/GenBank/DDBJ databases">
        <title>Sub-species coevolution in mutualistic symbiosis.</title>
        <authorList>
            <person name="Murfin K."/>
            <person name="Klassen J."/>
            <person name="Lee M."/>
            <person name="Forst S."/>
            <person name="Stock P."/>
            <person name="Goodrich-Blair H."/>
        </authorList>
    </citation>
    <scope>NUCLEOTIDE SEQUENCE [LARGE SCALE GENOMIC DNA]</scope>
    <source>
        <strain evidence="1">Puntauvense</strain>
    </source>
</reference>
<accession>A0A077N7X4</accession>
<dbReference type="HOGENOM" id="CLU_3207059_0_0_6"/>
<name>A0A077N7X4_XENBV</name>
<proteinExistence type="predicted"/>
<evidence type="ECO:0000313" key="2">
    <source>
        <dbReference type="Proteomes" id="UP000028511"/>
    </source>
</evidence>
<evidence type="ECO:0000313" key="1">
    <source>
        <dbReference type="EMBL" id="CDG98316.1"/>
    </source>
</evidence>